<feature type="compositionally biased region" description="Low complexity" evidence="1">
    <location>
        <begin position="217"/>
        <end position="228"/>
    </location>
</feature>
<feature type="transmembrane region" description="Helical" evidence="2">
    <location>
        <begin position="82"/>
        <end position="107"/>
    </location>
</feature>
<evidence type="ECO:0000313" key="4">
    <source>
        <dbReference type="Proteomes" id="UP000823521"/>
    </source>
</evidence>
<keyword evidence="2" id="KW-0812">Transmembrane</keyword>
<dbReference type="EMBL" id="WVUH01000099">
    <property type="protein sequence ID" value="MBO4207047.1"/>
    <property type="molecule type" value="Genomic_DNA"/>
</dbReference>
<evidence type="ECO:0000313" key="3">
    <source>
        <dbReference type="EMBL" id="MBO4207047.1"/>
    </source>
</evidence>
<feature type="transmembrane region" description="Helical" evidence="2">
    <location>
        <begin position="39"/>
        <end position="62"/>
    </location>
</feature>
<keyword evidence="2" id="KW-1133">Transmembrane helix</keyword>
<protein>
    <submittedName>
        <fullName evidence="3">Uncharacterized protein</fullName>
    </submittedName>
</protein>
<name>A0ABS3VR94_MICEH</name>
<sequence length="286" mass="29585">MVGYRYCESSIHEGRVVTDPRNPAAPPARTRPSSVTISSYLLILFAVLQVITLIVGLTVLSTMQEVFRDAYAGTSLEGAETIATVSGIGAAVVGLLLAIGFVVLAVLNNRGKNVSRIITWVLGGIALCCTGVGLAGNALNGMMSGQTGGDVPSQQEINRRLDAALPSWYEPVSNLLTVLALLALLVALILLALPASNEFFRKPQTVWEPPVPGANYPGYPSTGTPGYPQHGTPGYPQSGAPGYPPTPGQPGYPQQEPPSGGPGYPPPGGDNPPGDRPGPSAPPPTS</sequence>
<keyword evidence="4" id="KW-1185">Reference proteome</keyword>
<dbReference type="Proteomes" id="UP000823521">
    <property type="component" value="Unassembled WGS sequence"/>
</dbReference>
<proteinExistence type="predicted"/>
<feature type="compositionally biased region" description="Pro residues" evidence="1">
    <location>
        <begin position="242"/>
        <end position="286"/>
    </location>
</feature>
<organism evidence="3 4">
    <name type="scientific">Micromonospora echinofusca</name>
    <dbReference type="NCBI Taxonomy" id="47858"/>
    <lineage>
        <taxon>Bacteria</taxon>
        <taxon>Bacillati</taxon>
        <taxon>Actinomycetota</taxon>
        <taxon>Actinomycetes</taxon>
        <taxon>Micromonosporales</taxon>
        <taxon>Micromonosporaceae</taxon>
        <taxon>Micromonospora</taxon>
    </lineage>
</organism>
<feature type="transmembrane region" description="Helical" evidence="2">
    <location>
        <begin position="119"/>
        <end position="139"/>
    </location>
</feature>
<evidence type="ECO:0000256" key="2">
    <source>
        <dbReference type="SAM" id="Phobius"/>
    </source>
</evidence>
<accession>A0ABS3VR94</accession>
<feature type="region of interest" description="Disordered" evidence="1">
    <location>
        <begin position="217"/>
        <end position="286"/>
    </location>
</feature>
<gene>
    <name evidence="3" type="ORF">GSF22_13680</name>
</gene>
<evidence type="ECO:0000256" key="1">
    <source>
        <dbReference type="SAM" id="MobiDB-lite"/>
    </source>
</evidence>
<comment type="caution">
    <text evidence="3">The sequence shown here is derived from an EMBL/GenBank/DDBJ whole genome shotgun (WGS) entry which is preliminary data.</text>
</comment>
<reference evidence="3 4" key="1">
    <citation type="submission" date="2019-12" db="EMBL/GenBank/DDBJ databases">
        <title>Whole genome sequencing of endophytic Actinobacterium Micromonospora sp. MPMI6T.</title>
        <authorList>
            <person name="Evv R."/>
            <person name="Podile A.R."/>
        </authorList>
    </citation>
    <scope>NUCLEOTIDE SEQUENCE [LARGE SCALE GENOMIC DNA]</scope>
    <source>
        <strain evidence="3 4">MPMI6</strain>
    </source>
</reference>
<keyword evidence="2" id="KW-0472">Membrane</keyword>
<feature type="transmembrane region" description="Helical" evidence="2">
    <location>
        <begin position="175"/>
        <end position="193"/>
    </location>
</feature>